<evidence type="ECO:0000313" key="15">
    <source>
        <dbReference type="EMBL" id="CAG9310093.1"/>
    </source>
</evidence>
<evidence type="ECO:0000256" key="8">
    <source>
        <dbReference type="ARBA" id="ARBA00022989"/>
    </source>
</evidence>
<evidence type="ECO:0000256" key="10">
    <source>
        <dbReference type="ARBA" id="ARBA00023136"/>
    </source>
</evidence>
<dbReference type="AlphaFoldDB" id="A0AAU9ID66"/>
<evidence type="ECO:0000256" key="11">
    <source>
        <dbReference type="ARBA" id="ARBA00023160"/>
    </source>
</evidence>
<keyword evidence="9" id="KW-0443">Lipid metabolism</keyword>
<comment type="caution">
    <text evidence="15">The sequence shown here is derived from an EMBL/GenBank/DDBJ whole genome shotgun (WGS) entry which is preliminary data.</text>
</comment>
<dbReference type="PANTHER" id="PTHR11035:SF3">
    <property type="entry name" value="VERY-LONG-CHAIN (3R)-3-HYDROXYACYL-COA DEHYDRATASE"/>
    <property type="match status" value="1"/>
</dbReference>
<dbReference type="GO" id="GO:0102158">
    <property type="term" value="F:very-long-chain (3R)-3-hydroxyacyl-CoA dehydratase activity"/>
    <property type="evidence" value="ECO:0007669"/>
    <property type="project" value="UniProtKB-EC"/>
</dbReference>
<name>A0AAU9ID66_9CILI</name>
<evidence type="ECO:0000256" key="7">
    <source>
        <dbReference type="ARBA" id="ARBA00022832"/>
    </source>
</evidence>
<comment type="similarity">
    <text evidence="3">Belongs to the very long-chain fatty acids dehydratase HACD family.</text>
</comment>
<accession>A0AAU9ID66</accession>
<dbReference type="GO" id="GO:0005789">
    <property type="term" value="C:endoplasmic reticulum membrane"/>
    <property type="evidence" value="ECO:0007669"/>
    <property type="project" value="TreeGrafter"/>
</dbReference>
<dbReference type="GO" id="GO:0042761">
    <property type="term" value="P:very long-chain fatty acid biosynthetic process"/>
    <property type="evidence" value="ECO:0007669"/>
    <property type="project" value="TreeGrafter"/>
</dbReference>
<dbReference type="GO" id="GO:0030148">
    <property type="term" value="P:sphingolipid biosynthetic process"/>
    <property type="evidence" value="ECO:0007669"/>
    <property type="project" value="TreeGrafter"/>
</dbReference>
<evidence type="ECO:0000256" key="1">
    <source>
        <dbReference type="ARBA" id="ARBA00004141"/>
    </source>
</evidence>
<evidence type="ECO:0000256" key="3">
    <source>
        <dbReference type="ARBA" id="ARBA00007811"/>
    </source>
</evidence>
<organism evidence="15 16">
    <name type="scientific">Blepharisma stoltei</name>
    <dbReference type="NCBI Taxonomy" id="1481888"/>
    <lineage>
        <taxon>Eukaryota</taxon>
        <taxon>Sar</taxon>
        <taxon>Alveolata</taxon>
        <taxon>Ciliophora</taxon>
        <taxon>Postciliodesmatophora</taxon>
        <taxon>Heterotrichea</taxon>
        <taxon>Heterotrichida</taxon>
        <taxon>Blepharismidae</taxon>
        <taxon>Blepharisma</taxon>
    </lineage>
</organism>
<reference evidence="15" key="1">
    <citation type="submission" date="2021-09" db="EMBL/GenBank/DDBJ databases">
        <authorList>
            <consortium name="AG Swart"/>
            <person name="Singh M."/>
            <person name="Singh A."/>
            <person name="Seah K."/>
            <person name="Emmerich C."/>
        </authorList>
    </citation>
    <scope>NUCLEOTIDE SEQUENCE</scope>
    <source>
        <strain evidence="15">ATCC30299</strain>
    </source>
</reference>
<keyword evidence="11" id="KW-0275">Fatty acid biosynthesis</keyword>
<comment type="catalytic activity">
    <reaction evidence="13">
        <text>a very-long-chain (3R)-3-hydroxyacyl-CoA = a very-long-chain (2E)-enoyl-CoA + H2O</text>
        <dbReference type="Rhea" id="RHEA:45812"/>
        <dbReference type="ChEBI" id="CHEBI:15377"/>
        <dbReference type="ChEBI" id="CHEBI:83728"/>
        <dbReference type="ChEBI" id="CHEBI:85440"/>
        <dbReference type="EC" id="4.2.1.134"/>
    </reaction>
</comment>
<dbReference type="Pfam" id="PF04387">
    <property type="entry name" value="PTPLA"/>
    <property type="match status" value="1"/>
</dbReference>
<keyword evidence="6 14" id="KW-0812">Transmembrane</keyword>
<dbReference type="Proteomes" id="UP001162131">
    <property type="component" value="Unassembled WGS sequence"/>
</dbReference>
<keyword evidence="7" id="KW-0276">Fatty acid metabolism</keyword>
<gene>
    <name evidence="15" type="ORF">BSTOLATCC_MIC302</name>
</gene>
<feature type="transmembrane region" description="Helical" evidence="14">
    <location>
        <begin position="6"/>
        <end position="25"/>
    </location>
</feature>
<comment type="subcellular location">
    <subcellularLocation>
        <location evidence="1">Membrane</location>
        <topology evidence="1">Multi-pass membrane protein</topology>
    </subcellularLocation>
</comment>
<evidence type="ECO:0000313" key="16">
    <source>
        <dbReference type="Proteomes" id="UP001162131"/>
    </source>
</evidence>
<evidence type="ECO:0000256" key="5">
    <source>
        <dbReference type="ARBA" id="ARBA00022516"/>
    </source>
</evidence>
<keyword evidence="5" id="KW-0444">Lipid biosynthesis</keyword>
<keyword evidence="16" id="KW-1185">Reference proteome</keyword>
<comment type="pathway">
    <text evidence="2">Lipid metabolism; fatty acid biosynthesis.</text>
</comment>
<dbReference type="GO" id="GO:0030497">
    <property type="term" value="P:fatty acid elongation"/>
    <property type="evidence" value="ECO:0007669"/>
    <property type="project" value="TreeGrafter"/>
</dbReference>
<proteinExistence type="inferred from homology"/>
<dbReference type="EC" id="4.2.1.134" evidence="4"/>
<evidence type="ECO:0000256" key="12">
    <source>
        <dbReference type="ARBA" id="ARBA00023239"/>
    </source>
</evidence>
<evidence type="ECO:0000256" key="13">
    <source>
        <dbReference type="ARBA" id="ARBA00036671"/>
    </source>
</evidence>
<protein>
    <recommendedName>
        <fullName evidence="4">very-long-chain (3R)-3-hydroxyacyl-CoA dehydratase</fullName>
        <ecNumber evidence="4">4.2.1.134</ecNumber>
    </recommendedName>
</protein>
<feature type="transmembrane region" description="Helical" evidence="14">
    <location>
        <begin position="169"/>
        <end position="191"/>
    </location>
</feature>
<dbReference type="EMBL" id="CAJZBQ010000001">
    <property type="protein sequence ID" value="CAG9310093.1"/>
    <property type="molecule type" value="Genomic_DNA"/>
</dbReference>
<dbReference type="PROSITE" id="PS51257">
    <property type="entry name" value="PROKAR_LIPOPROTEIN"/>
    <property type="match status" value="1"/>
</dbReference>
<keyword evidence="8 14" id="KW-1133">Transmembrane helix</keyword>
<keyword evidence="10 14" id="KW-0472">Membrane</keyword>
<dbReference type="InterPro" id="IPR007482">
    <property type="entry name" value="Tyr_Pase-like_PTPLA"/>
</dbReference>
<feature type="transmembrane region" description="Helical" evidence="14">
    <location>
        <begin position="127"/>
        <end position="149"/>
    </location>
</feature>
<sequence>MKFEDYLAIFNSVQLVGWISVLWFACEYVVENKTVEILYDVKIRRLLEIMLGLSIVEVFHKYYRLSCNIWPNIVQNCVRILIFFGIRDLIPWSNWPIGAVLSWALIDITDYLYFLTKFYGLINWIFWLKYNAFFILIPLATLFEALCVVETIPDFWENCPKNSTFSFSFYFKSCYLIICIMPVILILKFFYIYMSSLTKRDIVYDIAD</sequence>
<evidence type="ECO:0000256" key="9">
    <source>
        <dbReference type="ARBA" id="ARBA00023098"/>
    </source>
</evidence>
<keyword evidence="12" id="KW-0456">Lyase</keyword>
<evidence type="ECO:0000256" key="6">
    <source>
        <dbReference type="ARBA" id="ARBA00022692"/>
    </source>
</evidence>
<feature type="transmembrane region" description="Helical" evidence="14">
    <location>
        <begin position="95"/>
        <end position="115"/>
    </location>
</feature>
<dbReference type="PANTHER" id="PTHR11035">
    <property type="entry name" value="VERY-LONG-CHAIN (3R)-3-HYDROXYACYL-COA DEHYDRATASE"/>
    <property type="match status" value="1"/>
</dbReference>
<evidence type="ECO:0000256" key="14">
    <source>
        <dbReference type="SAM" id="Phobius"/>
    </source>
</evidence>
<evidence type="ECO:0000256" key="2">
    <source>
        <dbReference type="ARBA" id="ARBA00005194"/>
    </source>
</evidence>
<evidence type="ECO:0000256" key="4">
    <source>
        <dbReference type="ARBA" id="ARBA00013122"/>
    </source>
</evidence>